<keyword evidence="3" id="KW-0597">Phosphoprotein</keyword>
<dbReference type="SUPFAM" id="SSF56801">
    <property type="entry name" value="Acetyl-CoA synthetase-like"/>
    <property type="match status" value="1"/>
</dbReference>
<dbReference type="InterPro" id="IPR036736">
    <property type="entry name" value="ACP-like_sf"/>
</dbReference>
<dbReference type="SUPFAM" id="SSF47336">
    <property type="entry name" value="ACP-like"/>
    <property type="match status" value="1"/>
</dbReference>
<feature type="non-terminal residue" evidence="6">
    <location>
        <position position="1"/>
    </location>
</feature>
<feature type="domain" description="Carrier" evidence="5">
    <location>
        <begin position="5"/>
        <end position="79"/>
    </location>
</feature>
<name>A0A4Z0KEG9_BREAU</name>
<evidence type="ECO:0000313" key="7">
    <source>
        <dbReference type="Proteomes" id="UP000297736"/>
    </source>
</evidence>
<dbReference type="InterPro" id="IPR010060">
    <property type="entry name" value="NRPS_synth"/>
</dbReference>
<dbReference type="InterPro" id="IPR006162">
    <property type="entry name" value="Ppantetheine_attach_site"/>
</dbReference>
<accession>A0A4Z0KEG9</accession>
<dbReference type="Pfam" id="PF00550">
    <property type="entry name" value="PP-binding"/>
    <property type="match status" value="1"/>
</dbReference>
<dbReference type="Gene3D" id="1.10.1200.10">
    <property type="entry name" value="ACP-like"/>
    <property type="match status" value="1"/>
</dbReference>
<dbReference type="GO" id="GO:0017000">
    <property type="term" value="P:antibiotic biosynthetic process"/>
    <property type="evidence" value="ECO:0007669"/>
    <property type="project" value="UniProtKB-KW"/>
</dbReference>
<evidence type="ECO:0000256" key="3">
    <source>
        <dbReference type="ARBA" id="ARBA00022553"/>
    </source>
</evidence>
<dbReference type="GO" id="GO:0031177">
    <property type="term" value="F:phosphopantetheine binding"/>
    <property type="evidence" value="ECO:0007669"/>
    <property type="project" value="InterPro"/>
</dbReference>
<evidence type="ECO:0000256" key="1">
    <source>
        <dbReference type="ARBA" id="ARBA00001957"/>
    </source>
</evidence>
<dbReference type="Gene3D" id="3.40.50.12780">
    <property type="entry name" value="N-terminal domain of ligase-like"/>
    <property type="match status" value="1"/>
</dbReference>
<reference evidence="6 7" key="1">
    <citation type="submission" date="2018-10" db="EMBL/GenBank/DDBJ databases">
        <title>Brevibacterium genomes from Austrain hard cheese rinds.</title>
        <authorList>
            <person name="Anast J.M."/>
            <person name="Dzieciol M."/>
            <person name="Schultz D.L."/>
            <person name="Mann E."/>
            <person name="Wagner M."/>
            <person name="Schmitz-Esser S."/>
        </authorList>
    </citation>
    <scope>NUCLEOTIDE SEQUENCE [LARGE SCALE GENOMIC DNA]</scope>
    <source>
        <strain evidence="6 7">L261</strain>
    </source>
</reference>
<evidence type="ECO:0000313" key="6">
    <source>
        <dbReference type="EMBL" id="TGD36240.1"/>
    </source>
</evidence>
<dbReference type="Proteomes" id="UP000297736">
    <property type="component" value="Unassembled WGS sequence"/>
</dbReference>
<dbReference type="PANTHER" id="PTHR45398">
    <property type="match status" value="1"/>
</dbReference>
<dbReference type="PANTHER" id="PTHR45398:SF1">
    <property type="entry name" value="ENZYME, PUTATIVE (JCVI)-RELATED"/>
    <property type="match status" value="1"/>
</dbReference>
<dbReference type="InterPro" id="IPR001242">
    <property type="entry name" value="Condensation_dom"/>
</dbReference>
<evidence type="ECO:0000256" key="2">
    <source>
        <dbReference type="ARBA" id="ARBA00022450"/>
    </source>
</evidence>
<dbReference type="AlphaFoldDB" id="A0A4Z0KEG9"/>
<dbReference type="Pfam" id="PF00668">
    <property type="entry name" value="Condensation"/>
    <property type="match status" value="2"/>
</dbReference>
<dbReference type="InterPro" id="IPR000873">
    <property type="entry name" value="AMP-dep_synth/lig_dom"/>
</dbReference>
<feature type="non-terminal residue" evidence="6">
    <location>
        <position position="1102"/>
    </location>
</feature>
<evidence type="ECO:0000256" key="4">
    <source>
        <dbReference type="ARBA" id="ARBA00023194"/>
    </source>
</evidence>
<keyword evidence="2" id="KW-0596">Phosphopantetheine</keyword>
<keyword evidence="4" id="KW-0045">Antibiotic biosynthesis</keyword>
<dbReference type="PROSITE" id="PS00012">
    <property type="entry name" value="PHOSPHOPANTETHEINE"/>
    <property type="match status" value="1"/>
</dbReference>
<dbReference type="Pfam" id="PF00501">
    <property type="entry name" value="AMP-binding"/>
    <property type="match status" value="1"/>
</dbReference>
<dbReference type="RefSeq" id="WP_167854168.1">
    <property type="nucleotide sequence ID" value="NZ_RHFF01000053.1"/>
</dbReference>
<dbReference type="Gene3D" id="3.30.559.30">
    <property type="entry name" value="Nonribosomal peptide synthetase, condensation domain"/>
    <property type="match status" value="2"/>
</dbReference>
<dbReference type="PROSITE" id="PS50075">
    <property type="entry name" value="CARRIER"/>
    <property type="match status" value="1"/>
</dbReference>
<dbReference type="InterPro" id="IPR023213">
    <property type="entry name" value="CAT-like_dom_sf"/>
</dbReference>
<dbReference type="GO" id="GO:0003824">
    <property type="term" value="F:catalytic activity"/>
    <property type="evidence" value="ECO:0007669"/>
    <property type="project" value="InterPro"/>
</dbReference>
<evidence type="ECO:0000259" key="5">
    <source>
        <dbReference type="PROSITE" id="PS50075"/>
    </source>
</evidence>
<gene>
    <name evidence="6" type="ORF">EB834_20365</name>
</gene>
<dbReference type="InterPro" id="IPR020806">
    <property type="entry name" value="PKS_PP-bd"/>
</dbReference>
<dbReference type="SMART" id="SM00823">
    <property type="entry name" value="PKS_PP"/>
    <property type="match status" value="1"/>
</dbReference>
<dbReference type="InterPro" id="IPR009081">
    <property type="entry name" value="PP-bd_ACP"/>
</dbReference>
<comment type="caution">
    <text evidence="6">The sequence shown here is derived from an EMBL/GenBank/DDBJ whole genome shotgun (WGS) entry which is preliminary data.</text>
</comment>
<dbReference type="GO" id="GO:0008610">
    <property type="term" value="P:lipid biosynthetic process"/>
    <property type="evidence" value="ECO:0007669"/>
    <property type="project" value="UniProtKB-ARBA"/>
</dbReference>
<dbReference type="EMBL" id="RHFF01000053">
    <property type="protein sequence ID" value="TGD36240.1"/>
    <property type="molecule type" value="Genomic_DNA"/>
</dbReference>
<dbReference type="Gene3D" id="3.30.559.10">
    <property type="entry name" value="Chloramphenicol acetyltransferase-like domain"/>
    <property type="match status" value="2"/>
</dbReference>
<dbReference type="NCBIfam" id="TIGR01720">
    <property type="entry name" value="NRPS-para261"/>
    <property type="match status" value="1"/>
</dbReference>
<organism evidence="6 7">
    <name type="scientific">Brevibacterium aurantiacum</name>
    <dbReference type="NCBI Taxonomy" id="273384"/>
    <lineage>
        <taxon>Bacteria</taxon>
        <taxon>Bacillati</taxon>
        <taxon>Actinomycetota</taxon>
        <taxon>Actinomycetes</taxon>
        <taxon>Micrococcales</taxon>
        <taxon>Brevibacteriaceae</taxon>
        <taxon>Brevibacterium</taxon>
    </lineage>
</organism>
<protein>
    <recommendedName>
        <fullName evidence="5">Carrier domain-containing protein</fullName>
    </recommendedName>
</protein>
<comment type="cofactor">
    <cofactor evidence="1">
        <name>pantetheine 4'-phosphate</name>
        <dbReference type="ChEBI" id="CHEBI:47942"/>
    </cofactor>
</comment>
<sequence length="1102" mass="120278">RAPESDTEKLLADVFRDVLNLDDDTDLSVDDDFFRLGGDSILSIQVVTRAKRAGVTVTAAEVFTTRTIAGLAKLADERMGERHHERPSLDEISSTDLWPIAAQTINNPGFGSFTQSFVYTTPPELTSNVLHAMLTRVVDHHSALRGILSPDQNTPTRWQFSIQDTNQVDVTTLVDHTHTNIPWSSPQWQDQVKKSTEDLSITLDPEAGLLWQAIWYTSDEEPDGRLLIVIHHLVVDGVSWRILADDLKQAWELETGTTHEALLPVGTSLTTWAHALTTRATDSDVTSQLDYWQQITATDEPLLGTRALDPEHDTDATAEHITVTVPADVTRSVLTTVPHLLSAEVNDVLLGALTIAVGAWRARHGVDHRGLVVGLEGHGREETFIPGSDLSRTIGWFTTWYPVALDTEDVDPSTAVVDPNSAADGVLRVKDRLASVPDRGLGYGLLRHLNPVTSEALDDAAAPQIGFNYLGQFTTGTSGEEGVWNNAPESIGLSAYASSDQQLPAVIDINAATVNDPTGPVVEAGFSYAAGILAEADVRELADLWTQALSSLADYATTTTNVRRSISDFTAREVQWSDLVAWEEQYGPINDVQPLTPLQQGLVFHTELDAEHGVDVYTTQTILHFTGGVDPSRMHDALASVVERFPNLACGIMTDTTGQHVSVIPATVTIPYTVVDVDGRSTIEDTAQNTADTDRAEPFDLARPPLLRANLVQSTDESVLVLTIHHVLADGWSTPALVDTLLNAYKNPGTAVTADSAYSRFLEWLNDRDRKSSLQKWQSVLAQIEEPTLVSSETDSSARFPDTAHFALDAVTTTKLEDIARSAGATLSTLVQAAWGVFLNTITGQETVVFGTTVSGRPAEIDGIEDAVGLFINTIPTPITLDSDESLRELLSRLQKQNTELLDHHHLPLPDLQRITGISPLFDTLLVYENYPIDEDSLAQRQAALDFDVSDVQGRDSTHYPVTLSVVPQQELTLLLSFAVEVFDRGTVDRFVTVFTKILETFATNPTTRVTDLNVLPQTELDQLDQWTTGDDLAVPAGTTLDSLLQDQAAATPHAVAVIGDDGQELTYHQFDTRINRFARLLGQHGVAVGDRIGVLLPRSTD</sequence>
<dbReference type="SUPFAM" id="SSF52777">
    <property type="entry name" value="CoA-dependent acyltransferases"/>
    <property type="match status" value="4"/>
</dbReference>
<dbReference type="InterPro" id="IPR042099">
    <property type="entry name" value="ANL_N_sf"/>
</dbReference>
<proteinExistence type="predicted"/>